<proteinExistence type="predicted"/>
<evidence type="ECO:0000313" key="3">
    <source>
        <dbReference type="EMBL" id="EOL44562.1"/>
    </source>
</evidence>
<dbReference type="AlphaFoldDB" id="R3WAT8"/>
<feature type="compositionally biased region" description="Polar residues" evidence="1">
    <location>
        <begin position="31"/>
        <end position="48"/>
    </location>
</feature>
<feature type="compositionally biased region" description="Polar residues" evidence="1">
    <location>
        <begin position="56"/>
        <end position="66"/>
    </location>
</feature>
<dbReference type="PROSITE" id="PS51257">
    <property type="entry name" value="PROKAR_LIPOPROTEIN"/>
    <property type="match status" value="1"/>
</dbReference>
<dbReference type="STRING" id="317735.RU98_GL000826"/>
<name>R3WAT8_9ENTE</name>
<feature type="signal peptide" evidence="2">
    <location>
        <begin position="1"/>
        <end position="24"/>
    </location>
</feature>
<evidence type="ECO:0000256" key="2">
    <source>
        <dbReference type="SAM" id="SignalP"/>
    </source>
</evidence>
<protein>
    <recommendedName>
        <fullName evidence="5">Lipoprotein</fullName>
    </recommendedName>
</protein>
<keyword evidence="4" id="KW-1185">Reference proteome</keyword>
<dbReference type="EMBL" id="AJAU01000019">
    <property type="protein sequence ID" value="EOL44562.1"/>
    <property type="molecule type" value="Genomic_DNA"/>
</dbReference>
<sequence>MKVNGKYKKIIAACLILGGSVLFTGCSNSSETTAKQKNESNTSTQPTTETKKKNSQAETKNGSSEFQEIDSAQATKLLEKKTAFFIFYGKKQSKEYQHYQEIITKLPVDIAEQVYFMDEEKENEGELNKKYMFEMALEDGKYENVGVYFEAGQPKRIWGPTFEAEEIEELFDGKEIKRPVK</sequence>
<reference evidence="3 4" key="1">
    <citation type="submission" date="2013-02" db="EMBL/GenBank/DDBJ databases">
        <title>The Genome Sequence of Enterococcus caccae BAA-1240.</title>
        <authorList>
            <consortium name="The Broad Institute Genome Sequencing Platform"/>
            <consortium name="The Broad Institute Genome Sequencing Center for Infectious Disease"/>
            <person name="Earl A.M."/>
            <person name="Gilmore M.S."/>
            <person name="Lebreton F."/>
            <person name="Walker B."/>
            <person name="Young S.K."/>
            <person name="Zeng Q."/>
            <person name="Gargeya S."/>
            <person name="Fitzgerald M."/>
            <person name="Haas B."/>
            <person name="Abouelleil A."/>
            <person name="Alvarado L."/>
            <person name="Arachchi H.M."/>
            <person name="Berlin A.M."/>
            <person name="Chapman S.B."/>
            <person name="Dewar J."/>
            <person name="Goldberg J."/>
            <person name="Griggs A."/>
            <person name="Gujja S."/>
            <person name="Hansen M."/>
            <person name="Howarth C."/>
            <person name="Imamovic A."/>
            <person name="Larimer J."/>
            <person name="McCowan C."/>
            <person name="Murphy C."/>
            <person name="Neiman D."/>
            <person name="Pearson M."/>
            <person name="Priest M."/>
            <person name="Roberts A."/>
            <person name="Saif S."/>
            <person name="Shea T."/>
            <person name="Sisk P."/>
            <person name="Sykes S."/>
            <person name="Wortman J."/>
            <person name="Nusbaum C."/>
            <person name="Birren B."/>
        </authorList>
    </citation>
    <scope>NUCLEOTIDE SEQUENCE [LARGE SCALE GENOMIC DNA]</scope>
    <source>
        <strain evidence="3 4">ATCC BAA-1240</strain>
    </source>
</reference>
<accession>R3WAT8</accession>
<feature type="region of interest" description="Disordered" evidence="1">
    <location>
        <begin position="31"/>
        <end position="66"/>
    </location>
</feature>
<organism evidence="3 4">
    <name type="scientific">Enterococcus caccae ATCC BAA-1240</name>
    <dbReference type="NCBI Taxonomy" id="1158612"/>
    <lineage>
        <taxon>Bacteria</taxon>
        <taxon>Bacillati</taxon>
        <taxon>Bacillota</taxon>
        <taxon>Bacilli</taxon>
        <taxon>Lactobacillales</taxon>
        <taxon>Enterococcaceae</taxon>
        <taxon>Enterococcus</taxon>
    </lineage>
</organism>
<keyword evidence="2" id="KW-0732">Signal</keyword>
<dbReference type="Proteomes" id="UP000013840">
    <property type="component" value="Unassembled WGS sequence"/>
</dbReference>
<comment type="caution">
    <text evidence="3">The sequence shown here is derived from an EMBL/GenBank/DDBJ whole genome shotgun (WGS) entry which is preliminary data.</text>
</comment>
<evidence type="ECO:0000256" key="1">
    <source>
        <dbReference type="SAM" id="MobiDB-lite"/>
    </source>
</evidence>
<dbReference type="PATRIC" id="fig|1158612.3.peg.2082"/>
<dbReference type="RefSeq" id="WP_010772212.1">
    <property type="nucleotide sequence ID" value="NZ_KB946334.1"/>
</dbReference>
<gene>
    <name evidence="3" type="ORF">UC7_02105</name>
</gene>
<feature type="chain" id="PRO_5039706206" description="Lipoprotein" evidence="2">
    <location>
        <begin position="25"/>
        <end position="181"/>
    </location>
</feature>
<evidence type="ECO:0008006" key="5">
    <source>
        <dbReference type="Google" id="ProtNLM"/>
    </source>
</evidence>
<evidence type="ECO:0000313" key="4">
    <source>
        <dbReference type="Proteomes" id="UP000013840"/>
    </source>
</evidence>